<dbReference type="InterPro" id="IPR013087">
    <property type="entry name" value="Znf_C2H2_type"/>
</dbReference>
<name>A0ABP1D443_9APHY</name>
<evidence type="ECO:0000256" key="1">
    <source>
        <dbReference type="ARBA" id="ARBA00022679"/>
    </source>
</evidence>
<keyword evidence="7" id="KW-1185">Reference proteome</keyword>
<dbReference type="InterPro" id="IPR051681">
    <property type="entry name" value="Ser/Thr_Kinases-Pseudokinases"/>
</dbReference>
<sequence length="562" mass="62749">MLVSGSILEVLRVSNDPLVWRLLIHQRITSSYARAQILSFRGETAVLAMEKILQILNERQLPYQDRFTLRRLLLQLSRASSRIPSSLYLNDVECEERDAIAGGGFADIFRATHQSKPVALKRLRTFRNQPQSAENHLNLLREAMVWQQLVHPLILPFLGIDNNTFSPYYCLVSPWMHQGNIIEYIKTDLSKSNSSSECIPLGHWFAEIAEGLQYLHDQHIIHGDLRGANILMGADKRIRIADFGLARFAESSSASLGSQSGGAVRWLAPEVVQGSRASFMSDSYAFGCVWLEIYTLRHPMSEIPSDHQVYALKMRNVHPQWPKPTSEPRMKLQLDNWSFVRQCWEDLPSARPSAESLLKSCRVDDWGMDSISSASEHDFDMLQTSSDVHIDPVDPPNPSSSPWSSGLKILALAPSHPPPFVTPPTTTSLTPEIRSLARTSQPPSTHRSSGSSIFSFVSVKAPSVNSMSTAITTTTSSSGRFSFISVASSGYMAEPMPSKMLEEIREKDLCNEEGAKEARRGIRAHACDVGDCRRRFITIAELRYHHQHADHGTGMDASPLTG</sequence>
<dbReference type="Proteomes" id="UP001497453">
    <property type="component" value="Chromosome 2"/>
</dbReference>
<evidence type="ECO:0000313" key="7">
    <source>
        <dbReference type="Proteomes" id="UP001497453"/>
    </source>
</evidence>
<keyword evidence="1" id="KW-0808">Transferase</keyword>
<dbReference type="PANTHER" id="PTHR44329">
    <property type="entry name" value="SERINE/THREONINE-PROTEIN KINASE TNNI3K-RELATED"/>
    <property type="match status" value="1"/>
</dbReference>
<evidence type="ECO:0000313" key="6">
    <source>
        <dbReference type="EMBL" id="CAL1702671.1"/>
    </source>
</evidence>
<dbReference type="PROSITE" id="PS00028">
    <property type="entry name" value="ZINC_FINGER_C2H2_1"/>
    <property type="match status" value="1"/>
</dbReference>
<dbReference type="Pfam" id="PF07714">
    <property type="entry name" value="PK_Tyr_Ser-Thr"/>
    <property type="match status" value="1"/>
</dbReference>
<dbReference type="InterPro" id="IPR000719">
    <property type="entry name" value="Prot_kinase_dom"/>
</dbReference>
<dbReference type="InterPro" id="IPR011009">
    <property type="entry name" value="Kinase-like_dom_sf"/>
</dbReference>
<dbReference type="EMBL" id="OZ037945">
    <property type="protein sequence ID" value="CAL1702671.1"/>
    <property type="molecule type" value="Genomic_DNA"/>
</dbReference>
<dbReference type="PROSITE" id="PS50011">
    <property type="entry name" value="PROTEIN_KINASE_DOM"/>
    <property type="match status" value="1"/>
</dbReference>
<protein>
    <recommendedName>
        <fullName evidence="5">Protein kinase domain-containing protein</fullName>
    </recommendedName>
</protein>
<dbReference type="InterPro" id="IPR008266">
    <property type="entry name" value="Tyr_kinase_AS"/>
</dbReference>
<gene>
    <name evidence="6" type="ORF">GFSPODELE1_LOCUS4157</name>
</gene>
<accession>A0ABP1D443</accession>
<evidence type="ECO:0000256" key="3">
    <source>
        <dbReference type="ARBA" id="ARBA00022777"/>
    </source>
</evidence>
<dbReference type="SUPFAM" id="SSF56112">
    <property type="entry name" value="Protein kinase-like (PK-like)"/>
    <property type="match status" value="1"/>
</dbReference>
<keyword evidence="4" id="KW-0067">ATP-binding</keyword>
<proteinExistence type="predicted"/>
<keyword evidence="2" id="KW-0547">Nucleotide-binding</keyword>
<keyword evidence="3" id="KW-0418">Kinase</keyword>
<dbReference type="PROSITE" id="PS00109">
    <property type="entry name" value="PROTEIN_KINASE_TYR"/>
    <property type="match status" value="1"/>
</dbReference>
<evidence type="ECO:0000256" key="4">
    <source>
        <dbReference type="ARBA" id="ARBA00022840"/>
    </source>
</evidence>
<reference evidence="7" key="1">
    <citation type="submission" date="2024-04" db="EMBL/GenBank/DDBJ databases">
        <authorList>
            <person name="Shaw F."/>
            <person name="Minotto A."/>
        </authorList>
    </citation>
    <scope>NUCLEOTIDE SEQUENCE [LARGE SCALE GENOMIC DNA]</scope>
</reference>
<evidence type="ECO:0000259" key="5">
    <source>
        <dbReference type="PROSITE" id="PS50011"/>
    </source>
</evidence>
<feature type="domain" description="Protein kinase" evidence="5">
    <location>
        <begin position="94"/>
        <end position="367"/>
    </location>
</feature>
<evidence type="ECO:0000256" key="2">
    <source>
        <dbReference type="ARBA" id="ARBA00022741"/>
    </source>
</evidence>
<dbReference type="Gene3D" id="1.10.510.10">
    <property type="entry name" value="Transferase(Phosphotransferase) domain 1"/>
    <property type="match status" value="1"/>
</dbReference>
<dbReference type="PANTHER" id="PTHR44329:SF288">
    <property type="entry name" value="MITOGEN-ACTIVATED PROTEIN KINASE KINASE KINASE 20"/>
    <property type="match status" value="1"/>
</dbReference>
<dbReference type="InterPro" id="IPR001245">
    <property type="entry name" value="Ser-Thr/Tyr_kinase_cat_dom"/>
</dbReference>
<organism evidence="6 7">
    <name type="scientific">Somion occarium</name>
    <dbReference type="NCBI Taxonomy" id="3059160"/>
    <lineage>
        <taxon>Eukaryota</taxon>
        <taxon>Fungi</taxon>
        <taxon>Dikarya</taxon>
        <taxon>Basidiomycota</taxon>
        <taxon>Agaricomycotina</taxon>
        <taxon>Agaricomycetes</taxon>
        <taxon>Polyporales</taxon>
        <taxon>Cerrenaceae</taxon>
        <taxon>Somion</taxon>
    </lineage>
</organism>